<gene>
    <name evidence="2" type="ORF">CFR75_15275</name>
</gene>
<dbReference type="Proteomes" id="UP000248257">
    <property type="component" value="Unassembled WGS sequence"/>
</dbReference>
<evidence type="ECO:0008006" key="4">
    <source>
        <dbReference type="Google" id="ProtNLM"/>
    </source>
</evidence>
<organism evidence="2 3">
    <name type="scientific">Komagataeibacter xylinus</name>
    <name type="common">Gluconacetobacter xylinus</name>
    <dbReference type="NCBI Taxonomy" id="28448"/>
    <lineage>
        <taxon>Bacteria</taxon>
        <taxon>Pseudomonadati</taxon>
        <taxon>Pseudomonadota</taxon>
        <taxon>Alphaproteobacteria</taxon>
        <taxon>Acetobacterales</taxon>
        <taxon>Acetobacteraceae</taxon>
        <taxon>Komagataeibacter</taxon>
    </lineage>
</organism>
<accession>A0A318PHQ5</accession>
<protein>
    <recommendedName>
        <fullName evidence="4">ABC transporter substrate-binding protein</fullName>
    </recommendedName>
</protein>
<evidence type="ECO:0000313" key="3">
    <source>
        <dbReference type="Proteomes" id="UP000248257"/>
    </source>
</evidence>
<sequence length="117" mass="11987">MRYTSGVVAVLLVAASFSASPAEAQSSVIGSPVTPAGGRAAGKMPTTFAPLAQSMAQLLDDGFQIVSLTGEDGEMVVLRKALPGQPGSKWVRCELAGGGQSKLIYSRSVSSDCRALN</sequence>
<dbReference type="STRING" id="1220579.GCA_001571345_02034"/>
<dbReference type="RefSeq" id="WP_061274641.1">
    <property type="nucleotide sequence ID" value="NZ_CBCRXN010000023.1"/>
</dbReference>
<dbReference type="EMBL" id="NKUC01000058">
    <property type="protein sequence ID" value="PYD55655.1"/>
    <property type="molecule type" value="Genomic_DNA"/>
</dbReference>
<keyword evidence="3" id="KW-1185">Reference proteome</keyword>
<evidence type="ECO:0000313" key="2">
    <source>
        <dbReference type="EMBL" id="PYD55655.1"/>
    </source>
</evidence>
<feature type="signal peptide" evidence="1">
    <location>
        <begin position="1"/>
        <end position="24"/>
    </location>
</feature>
<evidence type="ECO:0000256" key="1">
    <source>
        <dbReference type="SAM" id="SignalP"/>
    </source>
</evidence>
<name>A0A318PHQ5_KOMXY</name>
<keyword evidence="1" id="KW-0732">Signal</keyword>
<feature type="chain" id="PRO_5016263749" description="ABC transporter substrate-binding protein" evidence="1">
    <location>
        <begin position="25"/>
        <end position="117"/>
    </location>
</feature>
<proteinExistence type="predicted"/>
<comment type="caution">
    <text evidence="2">The sequence shown here is derived from an EMBL/GenBank/DDBJ whole genome shotgun (WGS) entry which is preliminary data.</text>
</comment>
<reference evidence="2 3" key="1">
    <citation type="submission" date="2017-07" db="EMBL/GenBank/DDBJ databases">
        <title>A draft genome sequence of Komagataeibacter xylinus LMG 1515.</title>
        <authorList>
            <person name="Skraban J."/>
            <person name="Cleenwerck I."/>
            <person name="Vandamme P."/>
            <person name="Trcek J."/>
        </authorList>
    </citation>
    <scope>NUCLEOTIDE SEQUENCE [LARGE SCALE GENOMIC DNA]</scope>
    <source>
        <strain evidence="2 3">LMG 1515</strain>
    </source>
</reference>
<dbReference type="AlphaFoldDB" id="A0A318PHQ5"/>
<dbReference type="OrthoDB" id="6520335at2"/>